<comment type="caution">
    <text evidence="1">The sequence shown here is derived from an EMBL/GenBank/DDBJ whole genome shotgun (WGS) entry which is preliminary data.</text>
</comment>
<dbReference type="InterPro" id="IPR025673">
    <property type="entry name" value="PCYCGC"/>
</dbReference>
<name>A0A845DYC9_9BACI</name>
<gene>
    <name evidence="1" type="ORF">GLW04_18230</name>
</gene>
<accession>A0A845DYC9</accession>
<organism evidence="1 2">
    <name type="scientific">Halobacillus litoralis</name>
    <dbReference type="NCBI Taxonomy" id="45668"/>
    <lineage>
        <taxon>Bacteria</taxon>
        <taxon>Bacillati</taxon>
        <taxon>Bacillota</taxon>
        <taxon>Bacilli</taxon>
        <taxon>Bacillales</taxon>
        <taxon>Bacillaceae</taxon>
        <taxon>Halobacillus</taxon>
    </lineage>
</organism>
<dbReference type="Proteomes" id="UP000460949">
    <property type="component" value="Unassembled WGS sequence"/>
</dbReference>
<dbReference type="EMBL" id="WMET01000007">
    <property type="protein sequence ID" value="MYL21829.1"/>
    <property type="molecule type" value="Genomic_DNA"/>
</dbReference>
<proteinExistence type="predicted"/>
<evidence type="ECO:0008006" key="3">
    <source>
        <dbReference type="Google" id="ProtNLM"/>
    </source>
</evidence>
<evidence type="ECO:0000313" key="2">
    <source>
        <dbReference type="Proteomes" id="UP000460949"/>
    </source>
</evidence>
<evidence type="ECO:0000313" key="1">
    <source>
        <dbReference type="EMBL" id="MYL21829.1"/>
    </source>
</evidence>
<sequence length="157" mass="17216">MLKNRFIIATITAGLFLTGCGASESEEAHVEHANGDLREETVSPEVLPGFMDEKPENVQNIYLAAAQHRDLLESIPCYCGCGDHAGHKDNYDCFVHENSDDGRITWDDHGTKCGVCLEIAASSINDYQQGKSIKKIRADIDKAYENGYAEPTPTPAL</sequence>
<protein>
    <recommendedName>
        <fullName evidence="3">Lipoprotein</fullName>
    </recommendedName>
</protein>
<dbReference type="AlphaFoldDB" id="A0A845DYC9"/>
<dbReference type="PROSITE" id="PS51257">
    <property type="entry name" value="PROKAR_LIPOPROTEIN"/>
    <property type="match status" value="1"/>
</dbReference>
<reference evidence="1 2" key="1">
    <citation type="submission" date="2019-11" db="EMBL/GenBank/DDBJ databases">
        <title>Genome sequences of 17 halophilic strains isolated from different environments.</title>
        <authorList>
            <person name="Furrow R.E."/>
        </authorList>
    </citation>
    <scope>NUCLEOTIDE SEQUENCE [LARGE SCALE GENOMIC DNA]</scope>
    <source>
        <strain evidence="1 2">22511_23_Filter</strain>
    </source>
</reference>
<dbReference type="Pfam" id="PF13798">
    <property type="entry name" value="PCYCGC"/>
    <property type="match status" value="1"/>
</dbReference>